<dbReference type="AlphaFoldDB" id="A0A165G1T3"/>
<dbReference type="InterPro" id="IPR055207">
    <property type="entry name" value="POLR3C_WHD"/>
</dbReference>
<feature type="domain" description="DNA-directed RNA polymerase III subunit RPC3 winged-helix" evidence="13">
    <location>
        <begin position="401"/>
        <end position="476"/>
    </location>
</feature>
<gene>
    <name evidence="14" type="ORF">CALCODRAFT_496129</name>
</gene>
<dbReference type="InterPro" id="IPR036388">
    <property type="entry name" value="WH-like_DNA-bd_sf"/>
</dbReference>
<dbReference type="SUPFAM" id="SSF46785">
    <property type="entry name" value="Winged helix' DNA-binding domain"/>
    <property type="match status" value="1"/>
</dbReference>
<feature type="compositionally biased region" description="Basic residues" evidence="10">
    <location>
        <begin position="214"/>
        <end position="231"/>
    </location>
</feature>
<dbReference type="Pfam" id="PF05645">
    <property type="entry name" value="RNA_pol_Rpc82"/>
    <property type="match status" value="1"/>
</dbReference>
<organism evidence="14 15">
    <name type="scientific">Calocera cornea HHB12733</name>
    <dbReference type="NCBI Taxonomy" id="1353952"/>
    <lineage>
        <taxon>Eukaryota</taxon>
        <taxon>Fungi</taxon>
        <taxon>Dikarya</taxon>
        <taxon>Basidiomycota</taxon>
        <taxon>Agaricomycotina</taxon>
        <taxon>Dacrymycetes</taxon>
        <taxon>Dacrymycetales</taxon>
        <taxon>Dacrymycetaceae</taxon>
        <taxon>Calocera</taxon>
    </lineage>
</organism>
<dbReference type="InParanoid" id="A0A165G1T3"/>
<protein>
    <recommendedName>
        <fullName evidence="4 9">DNA-directed RNA polymerase III subunit RPC3</fullName>
        <shortName evidence="9">RNA polymerase III subunit C3</shortName>
    </recommendedName>
</protein>
<keyword evidence="15" id="KW-1185">Reference proteome</keyword>
<evidence type="ECO:0000256" key="6">
    <source>
        <dbReference type="ARBA" id="ARBA00023163"/>
    </source>
</evidence>
<dbReference type="OrthoDB" id="272392at2759"/>
<accession>A0A165G1T3</accession>
<evidence type="ECO:0000256" key="1">
    <source>
        <dbReference type="ARBA" id="ARBA00004123"/>
    </source>
</evidence>
<feature type="region of interest" description="Disordered" evidence="10">
    <location>
        <begin position="296"/>
        <end position="337"/>
    </location>
</feature>
<evidence type="ECO:0000256" key="8">
    <source>
        <dbReference type="ARBA" id="ARBA00025127"/>
    </source>
</evidence>
<keyword evidence="5 9" id="KW-0240">DNA-directed RNA polymerase</keyword>
<dbReference type="EMBL" id="KV423963">
    <property type="protein sequence ID" value="KZT57494.1"/>
    <property type="molecule type" value="Genomic_DNA"/>
</dbReference>
<evidence type="ECO:0000259" key="13">
    <source>
        <dbReference type="Pfam" id="PF22536"/>
    </source>
</evidence>
<dbReference type="GO" id="GO:0005666">
    <property type="term" value="C:RNA polymerase III complex"/>
    <property type="evidence" value="ECO:0007669"/>
    <property type="project" value="UniProtKB-UniRule"/>
</dbReference>
<dbReference type="PANTHER" id="PTHR12949">
    <property type="entry name" value="RNA POLYMERASE III DNA DIRECTED -RELATED"/>
    <property type="match status" value="1"/>
</dbReference>
<evidence type="ECO:0000256" key="2">
    <source>
        <dbReference type="ARBA" id="ARBA00006835"/>
    </source>
</evidence>
<dbReference type="Pfam" id="PF08221">
    <property type="entry name" value="HTH_9"/>
    <property type="match status" value="1"/>
</dbReference>
<dbReference type="FunCoup" id="A0A165G1T3">
    <property type="interactions" value="699"/>
</dbReference>
<dbReference type="PANTHER" id="PTHR12949:SF0">
    <property type="entry name" value="DNA-DIRECTED RNA POLYMERASE III SUBUNIT RPC3"/>
    <property type="match status" value="1"/>
</dbReference>
<evidence type="ECO:0000313" key="15">
    <source>
        <dbReference type="Proteomes" id="UP000076842"/>
    </source>
</evidence>
<evidence type="ECO:0000256" key="3">
    <source>
        <dbReference type="ARBA" id="ARBA00011206"/>
    </source>
</evidence>
<dbReference type="Gene3D" id="1.10.10.10">
    <property type="entry name" value="Winged helix-like DNA-binding domain superfamily/Winged helix DNA-binding domain"/>
    <property type="match status" value="4"/>
</dbReference>
<name>A0A165G1T3_9BASI</name>
<evidence type="ECO:0000259" key="12">
    <source>
        <dbReference type="Pfam" id="PF08221"/>
    </source>
</evidence>
<reference evidence="14 15" key="1">
    <citation type="journal article" date="2016" name="Mol. Biol. Evol.">
        <title>Comparative Genomics of Early-Diverging Mushroom-Forming Fungi Provides Insights into the Origins of Lignocellulose Decay Capabilities.</title>
        <authorList>
            <person name="Nagy L.G."/>
            <person name="Riley R."/>
            <person name="Tritt A."/>
            <person name="Adam C."/>
            <person name="Daum C."/>
            <person name="Floudas D."/>
            <person name="Sun H."/>
            <person name="Yadav J.S."/>
            <person name="Pangilinan J."/>
            <person name="Larsson K.H."/>
            <person name="Matsuura K."/>
            <person name="Barry K."/>
            <person name="Labutti K."/>
            <person name="Kuo R."/>
            <person name="Ohm R.A."/>
            <person name="Bhattacharya S.S."/>
            <person name="Shirouzu T."/>
            <person name="Yoshinaga Y."/>
            <person name="Martin F.M."/>
            <person name="Grigoriev I.V."/>
            <person name="Hibbett D.S."/>
        </authorList>
    </citation>
    <scope>NUCLEOTIDE SEQUENCE [LARGE SCALE GENOMIC DNA]</scope>
    <source>
        <strain evidence="14 15">HHB12733</strain>
    </source>
</reference>
<dbReference type="GO" id="GO:0003697">
    <property type="term" value="F:single-stranded DNA binding"/>
    <property type="evidence" value="ECO:0007669"/>
    <property type="project" value="UniProtKB-UniRule"/>
</dbReference>
<comment type="function">
    <text evidence="8 9">DNA-dependent RNA polymerase catalyzes the transcription of DNA into RNA using the four ribonucleoside triphosphates as substrates. Specific core component of RNA polymerase III which synthesizes small RNAs, such as 5S rRNA and tRNAs.</text>
</comment>
<feature type="compositionally biased region" description="Polar residues" evidence="10">
    <location>
        <begin position="300"/>
        <end position="315"/>
    </location>
</feature>
<keyword evidence="6 9" id="KW-0804">Transcription</keyword>
<evidence type="ECO:0000256" key="7">
    <source>
        <dbReference type="ARBA" id="ARBA00023242"/>
    </source>
</evidence>
<feature type="domain" description="RNA polymerase III Rpc82 C -terminal" evidence="11">
    <location>
        <begin position="146"/>
        <end position="360"/>
    </location>
</feature>
<dbReference type="InterPro" id="IPR008806">
    <property type="entry name" value="RNA_pol_III_Rpc82_C"/>
</dbReference>
<proteinExistence type="inferred from homology"/>
<comment type="similarity">
    <text evidence="2 9">Belongs to the RNA polymerase beta chain family.</text>
</comment>
<evidence type="ECO:0000256" key="10">
    <source>
        <dbReference type="SAM" id="MobiDB-lite"/>
    </source>
</evidence>
<comment type="subunit">
    <text evidence="3 9">Component of the RNA polymerase III (Pol III) complex consisting of 17 subunits.</text>
</comment>
<dbReference type="STRING" id="1353952.A0A165G1T3"/>
<dbReference type="InterPro" id="IPR013197">
    <property type="entry name" value="RNA_pol_III_RPC82-rel_HTH"/>
</dbReference>
<dbReference type="Proteomes" id="UP000076842">
    <property type="component" value="Unassembled WGS sequence"/>
</dbReference>
<dbReference type="GO" id="GO:0006351">
    <property type="term" value="P:DNA-templated transcription"/>
    <property type="evidence" value="ECO:0007669"/>
    <property type="project" value="InterPro"/>
</dbReference>
<dbReference type="InterPro" id="IPR039748">
    <property type="entry name" value="RPC3"/>
</dbReference>
<dbReference type="Pfam" id="PF22536">
    <property type="entry name" value="WHD_POLR3C"/>
    <property type="match status" value="1"/>
</dbReference>
<keyword evidence="7 9" id="KW-0539">Nucleus</keyword>
<evidence type="ECO:0000256" key="5">
    <source>
        <dbReference type="ARBA" id="ARBA00022478"/>
    </source>
</evidence>
<evidence type="ECO:0000313" key="14">
    <source>
        <dbReference type="EMBL" id="KZT57494.1"/>
    </source>
</evidence>
<evidence type="ECO:0000256" key="9">
    <source>
        <dbReference type="RuleBase" id="RU367076"/>
    </source>
</evidence>
<evidence type="ECO:0000259" key="11">
    <source>
        <dbReference type="Pfam" id="PF05645"/>
    </source>
</evidence>
<feature type="domain" description="RNA polymerase III subunit RPC82-related helix-turn-helix" evidence="12">
    <location>
        <begin position="9"/>
        <end position="68"/>
    </location>
</feature>
<sequence length="571" mass="63109">MADNPTTRLCVQIVRTFFGEACSEIGRVLLSRGRLPLPLIVRLTGFKPRTVRACLIVLIQHNVVWFAEGNAEDGDGPRGETFYEVNVEEVCMRLRFGRFVEIAGGVFGEEASNIINCILEHGKLRLPAVIDLLKVTDSKKKVSHRSTFHTLVTSHYLTPTSRLLHTSPKDKLIAWEEAEKRKLKEIPSAKILKSLREEVEDRLRREREGQTTGLKRKATTTSGRPKKRARGRDKDDEDDEVVDEDVWFRVNYERFNVHLRDSLVAHGAAERYNASFGLVIRTLLEAASSVPTAYPRLSDVRSSPVSTHTLSTYLPSGSSSSNSHKNSHSPALTAGLKLPSSSTAPTSALKQYLLVLSSSDNPTAAGQAGAFVSRFAGGGGGEGKVQVEFETIAERMRRRVVEGYVRERWGDGAGRVLGVLWSGTLMDERQIAKVALMQAAVVRSALTSLQSAGFLSLQQVPKTPQREPARSFFLWFCSPQTCYTALLSTLYGTIANLLERLEREEDVATREEARPWNVARAGRSAERDGIKSERERKRDRVWGAVGRADGGVLILRDLVSGVGWGTGLAVA</sequence>
<dbReference type="InterPro" id="IPR036390">
    <property type="entry name" value="WH_DNA-bd_sf"/>
</dbReference>
<feature type="region of interest" description="Disordered" evidence="10">
    <location>
        <begin position="202"/>
        <end position="236"/>
    </location>
</feature>
<comment type="subcellular location">
    <subcellularLocation>
        <location evidence="1 9">Nucleus</location>
    </subcellularLocation>
</comment>
<evidence type="ECO:0000256" key="4">
    <source>
        <dbReference type="ARBA" id="ARBA00016689"/>
    </source>
</evidence>